<dbReference type="OrthoDB" id="7915at2157"/>
<evidence type="ECO:0000259" key="2">
    <source>
        <dbReference type="Pfam" id="PF00899"/>
    </source>
</evidence>
<reference evidence="3 4" key="1">
    <citation type="journal article" date="2012" name="J. Bacteriol.">
        <title>Complete genome sequence of strain 1860, a crenarchaeon of the genus pyrobaculum able to grow with various electron acceptors.</title>
        <authorList>
            <person name="Mardanov A.V."/>
            <person name="Gumerov V.M."/>
            <person name="Slobodkina G.B."/>
            <person name="Beletsky A.V."/>
            <person name="Bonch-Osmolovskaya E.A."/>
            <person name="Ravin N.V."/>
            <person name="Skryabin K.G."/>
        </authorList>
    </citation>
    <scope>NUCLEOTIDE SEQUENCE [LARGE SCALE GENOMIC DNA]</scope>
    <source>
        <strain evidence="3 4">1860</strain>
    </source>
</reference>
<dbReference type="GO" id="GO:0008641">
    <property type="term" value="F:ubiquitin-like modifier activating enzyme activity"/>
    <property type="evidence" value="ECO:0007669"/>
    <property type="project" value="InterPro"/>
</dbReference>
<keyword evidence="4" id="KW-1185">Reference proteome</keyword>
<dbReference type="GeneID" id="11594067"/>
<dbReference type="eggNOG" id="arCOG01676">
    <property type="taxonomic scope" value="Archaea"/>
</dbReference>
<gene>
    <name evidence="3" type="ORF">P186_2465</name>
</gene>
<dbReference type="AlphaFoldDB" id="G7VCP6"/>
<dbReference type="GO" id="GO:0016779">
    <property type="term" value="F:nucleotidyltransferase activity"/>
    <property type="evidence" value="ECO:0007669"/>
    <property type="project" value="TreeGrafter"/>
</dbReference>
<evidence type="ECO:0000313" key="3">
    <source>
        <dbReference type="EMBL" id="AET33851.1"/>
    </source>
</evidence>
<dbReference type="BioCyc" id="PSP1104324:GJSN-2411-MONOMER"/>
<dbReference type="HOGENOM" id="CLU_013325_10_4_2"/>
<dbReference type="STRING" id="1104324.P186_2465"/>
<dbReference type="InterPro" id="IPR045886">
    <property type="entry name" value="ThiF/MoeB/HesA"/>
</dbReference>
<protein>
    <submittedName>
        <fullName evidence="3">UBA/THIF-type NAD/FAD binding protein</fullName>
    </submittedName>
</protein>
<dbReference type="InterPro" id="IPR035985">
    <property type="entry name" value="Ubiquitin-activating_enz"/>
</dbReference>
<evidence type="ECO:0000256" key="1">
    <source>
        <dbReference type="ARBA" id="ARBA00009919"/>
    </source>
</evidence>
<feature type="domain" description="THIF-type NAD/FAD binding fold" evidence="2">
    <location>
        <begin position="7"/>
        <end position="238"/>
    </location>
</feature>
<dbReference type="Proteomes" id="UP000005867">
    <property type="component" value="Chromosome"/>
</dbReference>
<dbReference type="Gene3D" id="3.40.50.720">
    <property type="entry name" value="NAD(P)-binding Rossmann-like Domain"/>
    <property type="match status" value="1"/>
</dbReference>
<evidence type="ECO:0000313" key="4">
    <source>
        <dbReference type="Proteomes" id="UP000005867"/>
    </source>
</evidence>
<dbReference type="PANTHER" id="PTHR10953">
    <property type="entry name" value="UBIQUITIN-ACTIVATING ENZYME E1"/>
    <property type="match status" value="1"/>
</dbReference>
<organism evidence="3 4">
    <name type="scientific">Pyrobaculum ferrireducens</name>
    <dbReference type="NCBI Taxonomy" id="1104324"/>
    <lineage>
        <taxon>Archaea</taxon>
        <taxon>Thermoproteota</taxon>
        <taxon>Thermoprotei</taxon>
        <taxon>Thermoproteales</taxon>
        <taxon>Thermoproteaceae</taxon>
        <taxon>Pyrobaculum</taxon>
    </lineage>
</organism>
<proteinExistence type="inferred from homology"/>
<accession>G7VCP6</accession>
<dbReference type="GO" id="GO:0005737">
    <property type="term" value="C:cytoplasm"/>
    <property type="evidence" value="ECO:0007669"/>
    <property type="project" value="TreeGrafter"/>
</dbReference>
<dbReference type="InterPro" id="IPR000594">
    <property type="entry name" value="ThiF_NAD_FAD-bd"/>
</dbReference>
<dbReference type="PANTHER" id="PTHR10953:SF102">
    <property type="entry name" value="ADENYLYLTRANSFERASE AND SULFURTRANSFERASE MOCS3"/>
    <property type="match status" value="1"/>
</dbReference>
<name>G7VCP6_9CREN</name>
<dbReference type="EMBL" id="CP003098">
    <property type="protein sequence ID" value="AET33851.1"/>
    <property type="molecule type" value="Genomic_DNA"/>
</dbReference>
<dbReference type="SUPFAM" id="SSF69572">
    <property type="entry name" value="Activating enzymes of the ubiquitin-like proteins"/>
    <property type="match status" value="1"/>
</dbReference>
<dbReference type="GO" id="GO:0004792">
    <property type="term" value="F:thiosulfate-cyanide sulfurtransferase activity"/>
    <property type="evidence" value="ECO:0007669"/>
    <property type="project" value="TreeGrafter"/>
</dbReference>
<dbReference type="CDD" id="cd00757">
    <property type="entry name" value="ThiF_MoeB_HesA_family"/>
    <property type="match status" value="1"/>
</dbReference>
<dbReference type="RefSeq" id="WP_014289676.1">
    <property type="nucleotide sequence ID" value="NC_016645.1"/>
</dbReference>
<comment type="similarity">
    <text evidence="1">Belongs to the HesA/MoeB/ThiF family.</text>
</comment>
<sequence>MKLLDRYSRQIPVIGEEGQRRLRNTSVAVFGVGGLGTLVARYVAGGGFKKLVLVDFDTVALSDIHRQILYTTDDVGRPKAEVAARVLSAVNPEVEVVPIAEAISPDLADRVVGEVDVVVDALDNWASRHLVNAAAVRRRRPLIHGAVQEWYGHVTTVIPGETPCLEDLFGRFKALPACAAGFCPVLGPAVGVVSSIMALEVFRTALGSPALAGKLLVIDLRHMAFDTIELQRNPSCPVCGAAADK</sequence>
<dbReference type="FunFam" id="3.40.50.720:FF:000080">
    <property type="entry name" value="Thiazole biosynthesis adenylyltransferase ThiF"/>
    <property type="match status" value="1"/>
</dbReference>
<dbReference type="KEGG" id="pyr:P186_2465"/>
<dbReference type="Pfam" id="PF00899">
    <property type="entry name" value="ThiF"/>
    <property type="match status" value="1"/>
</dbReference>